<evidence type="ECO:0000313" key="1">
    <source>
        <dbReference type="EMBL" id="MFD2614190.1"/>
    </source>
</evidence>
<sequence>MTERHYEAAAWLNYIQESLPLNEAETMETHLYTCDACMSIYLDVMEGEADGVSGGESAVEAELPDHFTDRVMASLPEPAAVLNAGNVSRKPGSVPRRSTWLHYTVAAAITLLLMSSGVFQQLLQRTEHVSDELSGGRPVSVTQKIMKKAAVVLDELPVKDLRKGDLRP</sequence>
<dbReference type="Proteomes" id="UP001597541">
    <property type="component" value="Unassembled WGS sequence"/>
</dbReference>
<reference evidence="2" key="1">
    <citation type="journal article" date="2019" name="Int. J. Syst. Evol. Microbiol.">
        <title>The Global Catalogue of Microorganisms (GCM) 10K type strain sequencing project: providing services to taxonomists for standard genome sequencing and annotation.</title>
        <authorList>
            <consortium name="The Broad Institute Genomics Platform"/>
            <consortium name="The Broad Institute Genome Sequencing Center for Infectious Disease"/>
            <person name="Wu L."/>
            <person name="Ma J."/>
        </authorList>
    </citation>
    <scope>NUCLEOTIDE SEQUENCE [LARGE SCALE GENOMIC DNA]</scope>
    <source>
        <strain evidence="2">KCTC 3950</strain>
    </source>
</reference>
<proteinExistence type="predicted"/>
<organism evidence="1 2">
    <name type="scientific">Paenibacillus gansuensis</name>
    <dbReference type="NCBI Taxonomy" id="306542"/>
    <lineage>
        <taxon>Bacteria</taxon>
        <taxon>Bacillati</taxon>
        <taxon>Bacillota</taxon>
        <taxon>Bacilli</taxon>
        <taxon>Bacillales</taxon>
        <taxon>Paenibacillaceae</taxon>
        <taxon>Paenibacillus</taxon>
    </lineage>
</organism>
<accession>A0ABW5PFV7</accession>
<dbReference type="EMBL" id="JBHUME010000011">
    <property type="protein sequence ID" value="MFD2614190.1"/>
    <property type="molecule type" value="Genomic_DNA"/>
</dbReference>
<keyword evidence="2" id="KW-1185">Reference proteome</keyword>
<evidence type="ECO:0000313" key="2">
    <source>
        <dbReference type="Proteomes" id="UP001597541"/>
    </source>
</evidence>
<evidence type="ECO:0008006" key="3">
    <source>
        <dbReference type="Google" id="ProtNLM"/>
    </source>
</evidence>
<gene>
    <name evidence="1" type="ORF">ACFSUF_17415</name>
</gene>
<protein>
    <recommendedName>
        <fullName evidence="3">Zinc-finger domain-containing protein</fullName>
    </recommendedName>
</protein>
<dbReference type="RefSeq" id="WP_377604787.1">
    <property type="nucleotide sequence ID" value="NZ_JBHUME010000011.1"/>
</dbReference>
<name>A0ABW5PFV7_9BACL</name>
<comment type="caution">
    <text evidence="1">The sequence shown here is derived from an EMBL/GenBank/DDBJ whole genome shotgun (WGS) entry which is preliminary data.</text>
</comment>